<evidence type="ECO:0000313" key="2">
    <source>
        <dbReference type="Proteomes" id="UP000183263"/>
    </source>
</evidence>
<evidence type="ECO:0000313" key="1">
    <source>
        <dbReference type="EMBL" id="SDH29585.1"/>
    </source>
</evidence>
<accession>A0A1G8B8R6</accession>
<dbReference type="Gene3D" id="3.10.450.50">
    <property type="match status" value="1"/>
</dbReference>
<dbReference type="InterPro" id="IPR037401">
    <property type="entry name" value="SnoaL-like"/>
</dbReference>
<organism evidence="1 2">
    <name type="scientific">Rhodococcus triatomae</name>
    <dbReference type="NCBI Taxonomy" id="300028"/>
    <lineage>
        <taxon>Bacteria</taxon>
        <taxon>Bacillati</taxon>
        <taxon>Actinomycetota</taxon>
        <taxon>Actinomycetes</taxon>
        <taxon>Mycobacteriales</taxon>
        <taxon>Nocardiaceae</taxon>
        <taxon>Rhodococcus</taxon>
    </lineage>
</organism>
<protein>
    <submittedName>
        <fullName evidence="1">SnoaL-like domain-containing protein</fullName>
    </submittedName>
</protein>
<dbReference type="AlphaFoldDB" id="A0A1G8B8R6"/>
<name>A0A1G8B8R6_9NOCA</name>
<dbReference type="Proteomes" id="UP000183263">
    <property type="component" value="Unassembled WGS sequence"/>
</dbReference>
<dbReference type="OrthoDB" id="5735022at2"/>
<dbReference type="EMBL" id="FNDN01000001">
    <property type="protein sequence ID" value="SDH29585.1"/>
    <property type="molecule type" value="Genomic_DNA"/>
</dbReference>
<dbReference type="InterPro" id="IPR032710">
    <property type="entry name" value="NTF2-like_dom_sf"/>
</dbReference>
<dbReference type="Pfam" id="PF12680">
    <property type="entry name" value="SnoaL_2"/>
    <property type="match status" value="1"/>
</dbReference>
<dbReference type="RefSeq" id="WP_072736199.1">
    <property type="nucleotide sequence ID" value="NZ_CP048813.1"/>
</dbReference>
<sequence length="280" mass="29774">MADQPPHPGVTPGRADLLALVEQSPAAVAAHDRDRWLGLFTEDAVVNDPVGSVPHVGPDALGRFYDTFIAPNSIAFRVERDLVCGGTVVRDLSIETTMPSGVVLEIPMHLRYDVRSGESGSAIAGLFAHWQLPSMVLQLLRSGRPGLVAAGSLGPLMLRTLGLRGTLGFSRGFFGTGARGRRTVTGFLESLRAGGGRSLTSVLTPDARLEYPAGTPVESAVLLDPARNMQWGKMISAGRTVSVSIDRGDLAGVAFFELAAGSRRIAHVRWYSEGLHPLSN</sequence>
<gene>
    <name evidence="1" type="ORF">SAMN05444695_101714</name>
</gene>
<dbReference type="SUPFAM" id="SSF54427">
    <property type="entry name" value="NTF2-like"/>
    <property type="match status" value="1"/>
</dbReference>
<reference evidence="1 2" key="1">
    <citation type="submission" date="2016-10" db="EMBL/GenBank/DDBJ databases">
        <authorList>
            <person name="de Groot N.N."/>
        </authorList>
    </citation>
    <scope>NUCLEOTIDE SEQUENCE [LARGE SCALE GENOMIC DNA]</scope>
    <source>
        <strain evidence="1 2">DSM 44892</strain>
    </source>
</reference>
<proteinExistence type="predicted"/>
<keyword evidence="2" id="KW-1185">Reference proteome</keyword>